<name>A0A382R812_9ZZZZ</name>
<dbReference type="InterPro" id="IPR001029">
    <property type="entry name" value="Flagellin_N"/>
</dbReference>
<dbReference type="AlphaFoldDB" id="A0A382R812"/>
<dbReference type="InterPro" id="IPR001492">
    <property type="entry name" value="Flagellin"/>
</dbReference>
<proteinExistence type="predicted"/>
<evidence type="ECO:0000259" key="1">
    <source>
        <dbReference type="Pfam" id="PF00669"/>
    </source>
</evidence>
<feature type="non-terminal residue" evidence="2">
    <location>
        <position position="122"/>
    </location>
</feature>
<dbReference type="GO" id="GO:0005198">
    <property type="term" value="F:structural molecule activity"/>
    <property type="evidence" value="ECO:0007669"/>
    <property type="project" value="InterPro"/>
</dbReference>
<organism evidence="2">
    <name type="scientific">marine metagenome</name>
    <dbReference type="NCBI Taxonomy" id="408172"/>
    <lineage>
        <taxon>unclassified sequences</taxon>
        <taxon>metagenomes</taxon>
        <taxon>ecological metagenomes</taxon>
    </lineage>
</organism>
<accession>A0A382R812</accession>
<sequence length="122" mass="12957">MVINTNTTALFAQRTLEASNSALGKSLAKLSSGSKIVSPEDDAAGLAVSMKFRAEIARVGSASANVGNAISFSQTQDGFLSTIDTALRRMSELAVLSTDQTKSNTDVQNYEKEFAELKSFIT</sequence>
<dbReference type="GO" id="GO:0009288">
    <property type="term" value="C:bacterial-type flagellum"/>
    <property type="evidence" value="ECO:0007669"/>
    <property type="project" value="InterPro"/>
</dbReference>
<feature type="domain" description="Flagellin N-terminal" evidence="1">
    <location>
        <begin position="3"/>
        <end position="121"/>
    </location>
</feature>
<reference evidence="2" key="1">
    <citation type="submission" date="2018-05" db="EMBL/GenBank/DDBJ databases">
        <authorList>
            <person name="Lanie J.A."/>
            <person name="Ng W.-L."/>
            <person name="Kazmierczak K.M."/>
            <person name="Andrzejewski T.M."/>
            <person name="Davidsen T.M."/>
            <person name="Wayne K.J."/>
            <person name="Tettelin H."/>
            <person name="Glass J.I."/>
            <person name="Rusch D."/>
            <person name="Podicherti R."/>
            <person name="Tsui H.-C.T."/>
            <person name="Winkler M.E."/>
        </authorList>
    </citation>
    <scope>NUCLEOTIDE SEQUENCE</scope>
</reference>
<dbReference type="SUPFAM" id="SSF64518">
    <property type="entry name" value="Phase 1 flagellin"/>
    <property type="match status" value="1"/>
</dbReference>
<dbReference type="PRINTS" id="PR00207">
    <property type="entry name" value="FLAGELLIN"/>
</dbReference>
<dbReference type="PANTHER" id="PTHR42792">
    <property type="entry name" value="FLAGELLIN"/>
    <property type="match status" value="1"/>
</dbReference>
<dbReference type="Pfam" id="PF00669">
    <property type="entry name" value="Flagellin_N"/>
    <property type="match status" value="1"/>
</dbReference>
<dbReference type="EMBL" id="UINC01119118">
    <property type="protein sequence ID" value="SVC92711.1"/>
    <property type="molecule type" value="Genomic_DNA"/>
</dbReference>
<dbReference type="PANTHER" id="PTHR42792:SF2">
    <property type="entry name" value="FLAGELLIN"/>
    <property type="match status" value="1"/>
</dbReference>
<evidence type="ECO:0000313" key="2">
    <source>
        <dbReference type="EMBL" id="SVC92711.1"/>
    </source>
</evidence>
<dbReference type="Gene3D" id="1.20.1330.10">
    <property type="entry name" value="f41 fragment of flagellin, N-terminal domain"/>
    <property type="match status" value="1"/>
</dbReference>
<gene>
    <name evidence="2" type="ORF">METZ01_LOCUS345565</name>
</gene>
<protein>
    <recommendedName>
        <fullName evidence="1">Flagellin N-terminal domain-containing protein</fullName>
    </recommendedName>
</protein>